<dbReference type="eggNOG" id="arCOG01831">
    <property type="taxonomic scope" value="Archaea"/>
</dbReference>
<proteinExistence type="predicted"/>
<protein>
    <submittedName>
        <fullName evidence="1">DNA polymerase, beta-like region</fullName>
    </submittedName>
</protein>
<dbReference type="Proteomes" id="UP000001106">
    <property type="component" value="Chromosome"/>
</dbReference>
<evidence type="ECO:0000313" key="2">
    <source>
        <dbReference type="Proteomes" id="UP000001106"/>
    </source>
</evidence>
<reference evidence="1" key="1">
    <citation type="submission" date="2007-06" db="EMBL/GenBank/DDBJ databases">
        <title>Complete sequence of Methanococcus aeolicus Nankai-3.</title>
        <authorList>
            <consortium name="US DOE Joint Genome Institute"/>
            <person name="Copeland A."/>
            <person name="Lucas S."/>
            <person name="Lapidus A."/>
            <person name="Barry K."/>
            <person name="Glavina del Rio T."/>
            <person name="Dalin E."/>
            <person name="Tice H."/>
            <person name="Pitluck S."/>
            <person name="Chain P."/>
            <person name="Malfatti S."/>
            <person name="Shin M."/>
            <person name="Vergez L."/>
            <person name="Schmutz J."/>
            <person name="Larimer F."/>
            <person name="Land M."/>
            <person name="Hauser L."/>
            <person name="Kyrpides N."/>
            <person name="Lykidis A."/>
            <person name="Sieprawska-Lupa M."/>
            <person name="Whitman W.B."/>
            <person name="Richardson P."/>
        </authorList>
    </citation>
    <scope>NUCLEOTIDE SEQUENCE [LARGE SCALE GENOMIC DNA]</scope>
    <source>
        <strain evidence="1">Nankai-3</strain>
    </source>
</reference>
<dbReference type="STRING" id="419665.Maeo_0877"/>
<dbReference type="KEGG" id="mae:Maeo_0877"/>
<dbReference type="EMBL" id="CP000743">
    <property type="protein sequence ID" value="ABR56459.1"/>
    <property type="molecule type" value="Genomic_DNA"/>
</dbReference>
<dbReference type="RefSeq" id="WP_011973591.1">
    <property type="nucleotide sequence ID" value="NC_009635.1"/>
</dbReference>
<accession>A6UVD7</accession>
<name>A6UVD7_META3</name>
<dbReference type="OrthoDB" id="18771at2157"/>
<evidence type="ECO:0000313" key="1">
    <source>
        <dbReference type="EMBL" id="ABR56459.1"/>
    </source>
</evidence>
<keyword evidence="2" id="KW-1185">Reference proteome</keyword>
<organism evidence="1 2">
    <name type="scientific">Methanococcus aeolicus (strain ATCC BAA-1280 / DSM 17508 / OCM 812 / Nankai-3)</name>
    <dbReference type="NCBI Taxonomy" id="419665"/>
    <lineage>
        <taxon>Archaea</taxon>
        <taxon>Methanobacteriati</taxon>
        <taxon>Methanobacteriota</taxon>
        <taxon>Methanomada group</taxon>
        <taxon>Methanococci</taxon>
        <taxon>Methanococcales</taxon>
        <taxon>Methanococcaceae</taxon>
        <taxon>Methanococcus</taxon>
    </lineage>
</organism>
<dbReference type="HOGENOM" id="CLU_072733_0_0_2"/>
<gene>
    <name evidence="1" type="ordered locus">Maeo_0877</name>
</gene>
<dbReference type="GeneID" id="5327137"/>
<sequence>MNVRLRDFVETEIGFFAVNTYEHPKDRIFAFLRYLNLNAVDNAMEIINKYDLNRQDIRNNQYIKITDTSKTHDILKDNFPEYLFHDKTKDITLHAIPKSKIIKIRTPQNRLKEIINNPTNEFEIKCKKIAEILNKNGLDYGCMGVSGSTVIKLNNINSDIDFVIYGMENHKKARGILKSIFDEKLNKYCANNDKDNNSGSRSSSGSSSIKYNIKPLSDEFWKKAYNKRIKDGTLSYEEFVWHEKRKYNRGAINGTMFDLLATREWNEININYGDYIYKNMGFIEIEGTITNDKYMLDNPAIYNIENVKITNLELNKKINKKINPNSIKEIASFTHTYAGQAFEGETVVVRGKLETVSSKNENYNRIVVGTSREALNEYIKLL</sequence>
<dbReference type="AlphaFoldDB" id="A6UVD7"/>